<sequence>YSIDSASLISSGSGCSGAGGSVQTASFKNPENFECISSWMGPGTLIDKPGHEMHGWCVVVNYNYSTHTDGDPKVVGWGRGGSVHAFPLKGGTRSERKMAAKFQEYMEEGNSIVVKDLNTPYPHSALLSTFDDQGGVNKVDDSGDGPFSEWNSIGRGLSESEVYIERKKETCRVLPNHFNCIRMLTGRSLNSTEKWEVTQEEHCRVMPHDSMCQ</sequence>
<accession>A0A383EIQ5</accession>
<evidence type="ECO:0000313" key="2">
    <source>
        <dbReference type="EMBL" id="SVE56313.1"/>
    </source>
</evidence>
<gene>
    <name evidence="2" type="ORF">METZ01_LOCUS509167</name>
</gene>
<dbReference type="EMBL" id="UINC01226013">
    <property type="protein sequence ID" value="SVE56313.1"/>
    <property type="molecule type" value="Genomic_DNA"/>
</dbReference>
<feature type="non-terminal residue" evidence="2">
    <location>
        <position position="1"/>
    </location>
</feature>
<reference evidence="2" key="1">
    <citation type="submission" date="2018-05" db="EMBL/GenBank/DDBJ databases">
        <authorList>
            <person name="Lanie J.A."/>
            <person name="Ng W.-L."/>
            <person name="Kazmierczak K.M."/>
            <person name="Andrzejewski T.M."/>
            <person name="Davidsen T.M."/>
            <person name="Wayne K.J."/>
            <person name="Tettelin H."/>
            <person name="Glass J.I."/>
            <person name="Rusch D."/>
            <person name="Podicherti R."/>
            <person name="Tsui H.-C.T."/>
            <person name="Winkler M.E."/>
        </authorList>
    </citation>
    <scope>NUCLEOTIDE SEQUENCE</scope>
</reference>
<name>A0A383EIQ5_9ZZZZ</name>
<feature type="compositionally biased region" description="Low complexity" evidence="1">
    <location>
        <begin position="1"/>
        <end position="13"/>
    </location>
</feature>
<evidence type="ECO:0000256" key="1">
    <source>
        <dbReference type="SAM" id="MobiDB-lite"/>
    </source>
</evidence>
<proteinExistence type="predicted"/>
<protein>
    <submittedName>
        <fullName evidence="2">Uncharacterized protein</fullName>
    </submittedName>
</protein>
<dbReference type="AlphaFoldDB" id="A0A383EIQ5"/>
<feature type="region of interest" description="Disordered" evidence="1">
    <location>
        <begin position="1"/>
        <end position="21"/>
    </location>
</feature>
<organism evidence="2">
    <name type="scientific">marine metagenome</name>
    <dbReference type="NCBI Taxonomy" id="408172"/>
    <lineage>
        <taxon>unclassified sequences</taxon>
        <taxon>metagenomes</taxon>
        <taxon>ecological metagenomes</taxon>
    </lineage>
</organism>